<evidence type="ECO:0000259" key="5">
    <source>
        <dbReference type="PROSITE" id="PS50056"/>
    </source>
</evidence>
<keyword evidence="4" id="KW-1133">Transmembrane helix</keyword>
<dbReference type="PROSITE" id="PS00383">
    <property type="entry name" value="TYR_PHOSPHATASE_1"/>
    <property type="match status" value="1"/>
</dbReference>
<feature type="compositionally biased region" description="Acidic residues" evidence="3">
    <location>
        <begin position="1696"/>
        <end position="1707"/>
    </location>
</feature>
<dbReference type="Proteomes" id="UP000186817">
    <property type="component" value="Unassembled WGS sequence"/>
</dbReference>
<dbReference type="OrthoDB" id="10252009at2759"/>
<feature type="domain" description="R3H" evidence="6">
    <location>
        <begin position="101"/>
        <end position="166"/>
    </location>
</feature>
<dbReference type="PROSITE" id="PS51061">
    <property type="entry name" value="R3H"/>
    <property type="match status" value="1"/>
</dbReference>
<accession>A0A1Q9EIJ7</accession>
<feature type="region of interest" description="Disordered" evidence="3">
    <location>
        <begin position="2648"/>
        <end position="2687"/>
    </location>
</feature>
<dbReference type="SUPFAM" id="SSF52799">
    <property type="entry name" value="(Phosphotyrosine protein) phosphatases II"/>
    <property type="match status" value="1"/>
</dbReference>
<evidence type="ECO:0000256" key="4">
    <source>
        <dbReference type="SAM" id="Phobius"/>
    </source>
</evidence>
<dbReference type="Gene3D" id="3.30.420.10">
    <property type="entry name" value="Ribonuclease H-like superfamily/Ribonuclease H"/>
    <property type="match status" value="1"/>
</dbReference>
<keyword evidence="8" id="KW-1185">Reference proteome</keyword>
<feature type="region of interest" description="Disordered" evidence="3">
    <location>
        <begin position="854"/>
        <end position="905"/>
    </location>
</feature>
<dbReference type="SUPFAM" id="SSF53098">
    <property type="entry name" value="Ribonuclease H-like"/>
    <property type="match status" value="1"/>
</dbReference>
<dbReference type="InterPro" id="IPR050561">
    <property type="entry name" value="PTP"/>
</dbReference>
<proteinExistence type="predicted"/>
<dbReference type="InterPro" id="IPR001374">
    <property type="entry name" value="R3H_dom"/>
</dbReference>
<dbReference type="SUPFAM" id="SSF82708">
    <property type="entry name" value="R3H domain"/>
    <property type="match status" value="1"/>
</dbReference>
<dbReference type="GO" id="GO:0003676">
    <property type="term" value="F:nucleic acid binding"/>
    <property type="evidence" value="ECO:0007669"/>
    <property type="project" value="UniProtKB-UniRule"/>
</dbReference>
<feature type="compositionally biased region" description="Polar residues" evidence="3">
    <location>
        <begin position="2274"/>
        <end position="2286"/>
    </location>
</feature>
<dbReference type="InterPro" id="IPR036397">
    <property type="entry name" value="RNaseH_sf"/>
</dbReference>
<sequence length="3792" mass="407443">MAELLGDAFPPLPSRPGKGTSRKAAESSGPPATQHVEVTAAEPKAEVEAPPAPPPAAAQGALPSPSGLQGECSPVPAGEPSASSDAAPGLVMLALKSPKERNFLLKLESHIINNLQSGQIERIRLSTPLPPKLRKLVHMVADYFGLHRNVDKEEGEEKKATMTLLKVPETRIPARTLSVICTELDEEDRQPVQLQRKAAESGGGDDGELAQSVPLPSHLLHGQDKPYTVVQASAAPKAQTEESKPSWAEVAARGDGAPAVPLAAGPLPTNVAFAKRPPLKPWCLLGSLGIELLPSYLRPLPPSGMELPQLPPKDAKRSDLVTSHRGPTKRSNWVVPGRLMAGDRSSLDSEETLRAIFSSGVTTVVCLQTRQETSAAVDYRKKAKALNPRVAFVEQPIPDQEVTDDAMVEELVSQLLERLAAGEVLYVHCRGGHGRTGTICAILLGRMYKLSAAEAMARTQVYHDVRQQPVFAAEGYQETKDGSSCVILFPSQRQQVVRLLRGEAAGPALDRASSAAYGPGASKYPVEKMVEWQGLPQSLLECILTGPMAVRPALRHDPEPFRDPQPGTVTPEDAALSTGWQKQQQYGQREVDGRPWRLWQGAWSASPKGSGGAGSRPRYDQMPLPSDSTAGRAADTDPERAGRGEFMKEIQRIVTTARKADGRVRRLMDERSRREAQWKEFERKSRSDFLEEKHKYVADLQKLEDDIEAAKKQGVDASTEVQQLVATGMRAREAPLSAEAPDDWDTLLTAEGAEAPSGFLQDALAAAERARGNGPPLPREGGGRFLNPTDAARVLAATLAALPPGVGLEQLTGHTGPCIAATHGAPTPPAFSEGAGALLGARLGDVEMRPAYSTLSPSSVKTSDAPFPPASPSTRTAPTEEAPEPPDRRHLAPMHPGQRDPALRRVPTAEEPPRFEDELEGSALNPFRLSPALHAPPGLPHASAAGQETANGARPVPIVPDDDEVPRTWDLFSSSGSPGFWSCDWEQLPSPRLPLGLKLVPVFGWFLLVGSVDFVLCIVVSLSCTALRDYLGLLVGAALLSRYPFLRHPSCSTGLVLAPGIASAFTPALGIQALLLCFFQFEAGAQATCAEPVNSDALEVDAHPLRPDDLDAPPVSGFRFVSAPLPGTMPTTFNMPPALGVTIHAPRFMPTFFGLQVPDGASVQDVLHAAVSLGKLPHPALDTVIPVTNQRFDTAMSFLAYPSCISMLDPPHCAVILDLTRVGGHYHAAALPCALSRHALFEHIETLIWHDTCEVEVWVDGAEFPASHGLLAFAHGSVLTVLLRGHRPSRFVAPSDILRPPTAWGPFEQSPSPRRQVGEAFVNSRGVVKLRYNLLSPYSPESSIRRALDLGPLDFLMHTEQHMRLDVHGDYCHSVFAGPSSARPWLLDMRLIGHSVRAFFGGAEPSVDYVVQCEPSIAPLKARLRLHCTAPADSGSPYLPVVEVSLLPLEDYAHAALPERLRTYEPTGRPVDEGLDSQTIHPTADSIRECKSPSEATPSLRQAAASEAVAAHAGILPAPFLRIGEAPPVQALVLPDDDGDDGVRLPPVQYTEVAELCGTTAASVRIVAADPVPADVACHGFHCRHVFGVSFLEDNDLTQGDAKPCVSFIDCRLLLQGWSLECSESGQIDHAELVDWLDTFSPPDWQPQLLNVLVDNGLVQSSHGGVIVAEYVPLTTSEEPPDHTGSDGPPQHDAGPDADDPEDDSESSDLSSDSADDADAQVSSARPCLRHQDRSRSPRRGGGNATSCALTAPGTHQHGRALVCVLLALVVLLQQNARRRVLMWLLAFSRGAVADGRLAFTSVLLLALLPCASAAHLSPLSFAAPPAVLALALLCLLDWYRDLCTSVYWCLRLLVEPSPVSVGGRVQLAVLRYFAPHLGAPWRYSPSPNALWIVDDAPSDAEDTDTDEQVVDVPFFVLALGFSGERLIVPLRLPATPAEVALGVQAERSREQVWHFPRLVAANPQPIPGVGVLLSCPAWHSDVRNSSAFVCVDTAQIDGRVFVAQVPNYMHRHQLVAVANLPPRLAVDVYVGASSAPLDEQAWCNLVTGDAISFCPEGEPRVAALTFDQLLSPHQVWCDSPVLPGQGATNSYCLVHDEGTVLHIADYGVPTTYRAQIAAALGVAERGLQLCPAQPRVENACLDGVVCRAVLAVRDAGLSMQSPSVGVILDLRFLLLGWRVLNAVRSQVDCVALLADLRAEAPLGWSVALRGIAPDVVQLDVFPGQVLTVVLKPEVSPPAWLTAVEPSDSGVADGALAGSGDAPPLPGSSADAPGNQSESSAPTPVQSEDPASHAVASGEPLHTDNEEEPAELHFLILTPEYAGEHVSVQTRLPLTIVESIALVAARRADDRQSLFPRLIAVPVQPALPAACVLALPSWDSVGVPIVIVSYVPPLRVFAQCVPTVLDADGVLRLAQIGGHQQARVFVSDTPWPIEHGAPFHVDVGDLVMILPPEHPVIPPLRLRTMLASAAGWHTDPVLPIPEADALWIVTQQAPIRFVAPPPPRPPVRRDVAQLLGLCEHELHFIPADPSIRDHSRGGLASRQVFIAAPAAAGEDTPFVLDLRPVLLYIDWDRAPQGQVDVARLCERHRPRCPPGYFIRVRGGIADGDVANHYRRVLPGQVITVEFWPRRDLSLAGIDVDLPGAAGNVSDEDYSDSPGPVAASASSSDSRTRHDAGTGGTRHDGAPSAGVDIRVHSLVRLVFGRLGMWSVGISQDAFLDGDQCLTPACLHFVTSVLLQWANSLRSPSFDLVRTFLRATLWCTLHLSAFVHKFARYAAGRHFAVCILLVLAFMPSFAVGVQIFNIAADEAPARCARPPRPSDLDSGHATASAEPLRLRRVATPCRASETTEFLTLSRSAFSSSELSRDTASLALPLDATPLRTLLEESRDSDPHRAYFETRVLVETLSEHFGASLVVSLPDCRPTQISLSALLDVPAAVGTSCLPREQVQWYNLEDNACATPLTRDLIADLCRFCPISQIGALPPSLEGPDRFRHWVSSGNLGFFPSDALSLCLTSDGSYSPSSGAAGWGVVLSVTTPDFPSVPGVFIGAVCGATDAIWQFGGDDAGPVNAYASELVGLLWAAVVAYQCKFRGSVAFFCDNLAALGAADSTCACPSNSVARACQDLHQGLAFSEWGPPRYAHVRGHSGDPANELADAVAGSGAIGGGVNPFSLDFRDWFAADAFRWVPHFCWSVRFPAEGPCLKDGTLTWSRIEPPLLLDPVDVLSPFTRAFPGTSGPKASNISSVRIVVATFNTLSIVETGQDTGRGAGLYGCTGRVALLDGALHKAGVFLAGLQETRTPEGRGQSTHFARYSSGCHERRVLGVELWVANGSPWPSHTVVVLHSDPTRLCARVVFAEVQTCVLVAHALHAGHSYADRSAWWADTEALCSRIGFDERWILLIDANCKVEALARCMRIPLMMSGKSFMPCCGNVRHGCLAHLLIPFMGMVEHLFKNGHVAPEISAGHAIIDHFAVLVTVELRTAAARPRRSAPRIDMQAIVRPENAATIRRICSAVPPIDWQISVHDHSAVVVDALYRGLADAFPLKGRRLGKHFLSDETATVHQHTSVLRHALRWRLLAYRAALTRCAFTAWTRRLAFTDVFVGRWLHQLRLSIAGSSARLSLMGKEVRRLCRRDRAAYFSSLAEEAESAPPGQIHVAIKKVLRPKKFRRGGAQPLPRLVRPDGSLCATAEQVSDEWRRHFAALEGGQVVAQDNLVQACVARQRAAGSSSSLPAEELPSFGDLVRALKGMQPFRAAGPDLVPPSICARFALPIARLLWPILLKGALMSTEALA</sequence>
<feature type="region of interest" description="Disordered" evidence="3">
    <location>
        <begin position="1676"/>
        <end position="1748"/>
    </location>
</feature>
<feature type="compositionally biased region" description="Basic and acidic residues" evidence="3">
    <location>
        <begin position="2669"/>
        <end position="2684"/>
    </location>
</feature>
<dbReference type="InterPro" id="IPR036867">
    <property type="entry name" value="R3H_dom_sf"/>
</dbReference>
<evidence type="ECO:0000256" key="2">
    <source>
        <dbReference type="SAM" id="Coils"/>
    </source>
</evidence>
<dbReference type="Pfam" id="PF22784">
    <property type="entry name" value="PTP-SAK"/>
    <property type="match status" value="1"/>
</dbReference>
<feature type="region of interest" description="Disordered" evidence="3">
    <location>
        <begin position="2251"/>
        <end position="2304"/>
    </location>
</feature>
<organism evidence="7 8">
    <name type="scientific">Symbiodinium microadriaticum</name>
    <name type="common">Dinoflagellate</name>
    <name type="synonym">Zooxanthella microadriatica</name>
    <dbReference type="NCBI Taxonomy" id="2951"/>
    <lineage>
        <taxon>Eukaryota</taxon>
        <taxon>Sar</taxon>
        <taxon>Alveolata</taxon>
        <taxon>Dinophyceae</taxon>
        <taxon>Suessiales</taxon>
        <taxon>Symbiodiniaceae</taxon>
        <taxon>Symbiodinium</taxon>
    </lineage>
</organism>
<evidence type="ECO:0008006" key="9">
    <source>
        <dbReference type="Google" id="ProtNLM"/>
    </source>
</evidence>
<feature type="domain" description="Tyrosine specific protein phosphatases" evidence="5">
    <location>
        <begin position="406"/>
        <end position="480"/>
    </location>
</feature>
<feature type="region of interest" description="Disordered" evidence="3">
    <location>
        <begin position="554"/>
        <end position="639"/>
    </location>
</feature>
<dbReference type="Gene3D" id="3.90.190.10">
    <property type="entry name" value="Protein tyrosine phosphatase superfamily"/>
    <property type="match status" value="1"/>
</dbReference>
<feature type="coiled-coil region" evidence="2">
    <location>
        <begin position="693"/>
        <end position="720"/>
    </location>
</feature>
<dbReference type="Gene3D" id="3.30.1370.50">
    <property type="entry name" value="R3H-like domain"/>
    <property type="match status" value="1"/>
</dbReference>
<keyword evidence="4" id="KW-0472">Membrane</keyword>
<feature type="region of interest" description="Disordered" evidence="3">
    <location>
        <begin position="308"/>
        <end position="331"/>
    </location>
</feature>
<keyword evidence="2" id="KW-0175">Coiled coil</keyword>
<protein>
    <recommendedName>
        <fullName evidence="9">Tyrosine specific protein phosphatases domain-containing protein</fullName>
    </recommendedName>
</protein>
<dbReference type="PANTHER" id="PTHR23339">
    <property type="entry name" value="TYROSINE SPECIFIC PROTEIN PHOSPHATASE AND DUAL SPECIFICITY PROTEIN PHOSPHATASE"/>
    <property type="match status" value="1"/>
</dbReference>
<dbReference type="PROSITE" id="PS50056">
    <property type="entry name" value="TYR_PHOSPHATASE_2"/>
    <property type="match status" value="1"/>
</dbReference>
<dbReference type="InterPro" id="IPR016130">
    <property type="entry name" value="Tyr_Pase_AS"/>
</dbReference>
<dbReference type="InterPro" id="IPR012337">
    <property type="entry name" value="RNaseH-like_sf"/>
</dbReference>
<feature type="compositionally biased region" description="Polar residues" evidence="3">
    <location>
        <begin position="578"/>
        <end position="587"/>
    </location>
</feature>
<dbReference type="GO" id="GO:0016791">
    <property type="term" value="F:phosphatase activity"/>
    <property type="evidence" value="ECO:0007669"/>
    <property type="project" value="UniProtKB-ARBA"/>
</dbReference>
<reference evidence="7 8" key="1">
    <citation type="submission" date="2016-02" db="EMBL/GenBank/DDBJ databases">
        <title>Genome analysis of coral dinoflagellate symbionts highlights evolutionary adaptations to a symbiotic lifestyle.</title>
        <authorList>
            <person name="Aranda M."/>
            <person name="Li Y."/>
            <person name="Liew Y.J."/>
            <person name="Baumgarten S."/>
            <person name="Simakov O."/>
            <person name="Wilson M."/>
            <person name="Piel J."/>
            <person name="Ashoor H."/>
            <person name="Bougouffa S."/>
            <person name="Bajic V.B."/>
            <person name="Ryu T."/>
            <person name="Ravasi T."/>
            <person name="Bayer T."/>
            <person name="Micklem G."/>
            <person name="Kim H."/>
            <person name="Bhak J."/>
            <person name="Lajeunesse T.C."/>
            <person name="Voolstra C.R."/>
        </authorList>
    </citation>
    <scope>NUCLEOTIDE SEQUENCE [LARGE SCALE GENOMIC DNA]</scope>
    <source>
        <strain evidence="7 8">CCMP2467</strain>
    </source>
</reference>
<name>A0A1Q9EIJ7_SYMMI</name>
<evidence type="ECO:0000259" key="6">
    <source>
        <dbReference type="PROSITE" id="PS51061"/>
    </source>
</evidence>
<dbReference type="CDD" id="cd14494">
    <property type="entry name" value="PTP_DSP_cys"/>
    <property type="match status" value="1"/>
</dbReference>
<feature type="region of interest" description="Disordered" evidence="3">
    <location>
        <begin position="1"/>
        <end position="84"/>
    </location>
</feature>
<evidence type="ECO:0000256" key="3">
    <source>
        <dbReference type="SAM" id="MobiDB-lite"/>
    </source>
</evidence>
<keyword evidence="1" id="KW-0378">Hydrolase</keyword>
<dbReference type="InterPro" id="IPR029021">
    <property type="entry name" value="Prot-tyrosine_phosphatase-like"/>
</dbReference>
<evidence type="ECO:0000313" key="7">
    <source>
        <dbReference type="EMBL" id="OLQ07201.1"/>
    </source>
</evidence>
<comment type="caution">
    <text evidence="7">The sequence shown here is derived from an EMBL/GenBank/DDBJ whole genome shotgun (WGS) entry which is preliminary data.</text>
</comment>
<evidence type="ECO:0000256" key="1">
    <source>
        <dbReference type="ARBA" id="ARBA00022801"/>
    </source>
</evidence>
<feature type="region of interest" description="Disordered" evidence="3">
    <location>
        <begin position="188"/>
        <end position="212"/>
    </location>
</feature>
<gene>
    <name evidence="7" type="ORF">AK812_SmicGene9395</name>
</gene>
<dbReference type="InterPro" id="IPR000387">
    <property type="entry name" value="Tyr_Pase_dom"/>
</dbReference>
<feature type="compositionally biased region" description="Low complexity" evidence="3">
    <location>
        <begin position="2655"/>
        <end position="2668"/>
    </location>
</feature>
<evidence type="ECO:0000313" key="8">
    <source>
        <dbReference type="Proteomes" id="UP000186817"/>
    </source>
</evidence>
<keyword evidence="4" id="KW-0812">Transmembrane</keyword>
<dbReference type="EMBL" id="LSRX01000144">
    <property type="protein sequence ID" value="OLQ07201.1"/>
    <property type="molecule type" value="Genomic_DNA"/>
</dbReference>
<feature type="transmembrane region" description="Helical" evidence="4">
    <location>
        <begin position="1002"/>
        <end position="1023"/>
    </location>
</feature>
<dbReference type="InterPro" id="IPR057023">
    <property type="entry name" value="PTP-SAK"/>
</dbReference>